<dbReference type="EMBL" id="HG994586">
    <property type="protein sequence ID" value="CAF3006164.1"/>
    <property type="molecule type" value="Genomic_DNA"/>
</dbReference>
<sequence>MKFRKKLILKEVLDLLEEEDIDEPLNFLTFGPDEGNEATDIEDEDEEKVGPLDQYCKEKEIIANKKMEQKRVAEEPNRLYEEVLIYNACHMVVGVTVNQNYVDRVSNLLGVLSTVLRVSNIPFNTRTEIR</sequence>
<proteinExistence type="predicted"/>
<dbReference type="AlphaFoldDB" id="A0A7R8HDA9"/>
<feature type="compositionally biased region" description="Acidic residues" evidence="1">
    <location>
        <begin position="34"/>
        <end position="47"/>
    </location>
</feature>
<evidence type="ECO:0000313" key="3">
    <source>
        <dbReference type="Proteomes" id="UP000675881"/>
    </source>
</evidence>
<name>A0A7R8HDA9_LEPSM</name>
<evidence type="ECO:0000256" key="1">
    <source>
        <dbReference type="SAM" id="MobiDB-lite"/>
    </source>
</evidence>
<dbReference type="Proteomes" id="UP000675881">
    <property type="component" value="Chromosome 7"/>
</dbReference>
<gene>
    <name evidence="2" type="ORF">LSAA_12604</name>
</gene>
<reference evidence="2" key="1">
    <citation type="submission" date="2021-02" db="EMBL/GenBank/DDBJ databases">
        <authorList>
            <person name="Bekaert M."/>
        </authorList>
    </citation>
    <scope>NUCLEOTIDE SEQUENCE</scope>
    <source>
        <strain evidence="2">IoA-00</strain>
    </source>
</reference>
<evidence type="ECO:0000313" key="2">
    <source>
        <dbReference type="EMBL" id="CAF3006164.1"/>
    </source>
</evidence>
<accession>A0A7R8HDA9</accession>
<keyword evidence="3" id="KW-1185">Reference proteome</keyword>
<organism evidence="2 3">
    <name type="scientific">Lepeophtheirus salmonis</name>
    <name type="common">Salmon louse</name>
    <name type="synonym">Caligus salmonis</name>
    <dbReference type="NCBI Taxonomy" id="72036"/>
    <lineage>
        <taxon>Eukaryota</taxon>
        <taxon>Metazoa</taxon>
        <taxon>Ecdysozoa</taxon>
        <taxon>Arthropoda</taxon>
        <taxon>Crustacea</taxon>
        <taxon>Multicrustacea</taxon>
        <taxon>Hexanauplia</taxon>
        <taxon>Copepoda</taxon>
        <taxon>Siphonostomatoida</taxon>
        <taxon>Caligidae</taxon>
        <taxon>Lepeophtheirus</taxon>
    </lineage>
</organism>
<feature type="region of interest" description="Disordered" evidence="1">
    <location>
        <begin position="26"/>
        <end position="48"/>
    </location>
</feature>
<protein>
    <submittedName>
        <fullName evidence="2">(salmon louse) hypothetical protein</fullName>
    </submittedName>
</protein>